<reference evidence="1" key="1">
    <citation type="submission" date="2020-03" db="EMBL/GenBank/DDBJ databases">
        <title>The deep terrestrial virosphere.</title>
        <authorList>
            <person name="Holmfeldt K."/>
            <person name="Nilsson E."/>
            <person name="Simone D."/>
            <person name="Lopez-Fernandez M."/>
            <person name="Wu X."/>
            <person name="de Brujin I."/>
            <person name="Lundin D."/>
            <person name="Andersson A."/>
            <person name="Bertilsson S."/>
            <person name="Dopson M."/>
        </authorList>
    </citation>
    <scope>NUCLEOTIDE SEQUENCE</scope>
    <source>
        <strain evidence="2">MM415A00444</strain>
        <strain evidence="1">MM415B00464</strain>
    </source>
</reference>
<proteinExistence type="predicted"/>
<evidence type="ECO:0000313" key="2">
    <source>
        <dbReference type="EMBL" id="QJA82099.1"/>
    </source>
</evidence>
<dbReference type="EMBL" id="MT141527">
    <property type="protein sequence ID" value="QJA64829.1"/>
    <property type="molecule type" value="Genomic_DNA"/>
</dbReference>
<accession>A0A6M3J493</accession>
<protein>
    <submittedName>
        <fullName evidence="1">Uncharacterized protein</fullName>
    </submittedName>
</protein>
<sequence length="239" mass="27105">MILDDIRNNIRNSLEDDNIYRTDDFIDSTINDGYKLCAVLSLFDERRTSISVTGTRNHNPLPTSGTAECFAPLYVANTHTGSRVNPVKLDSFEFYSTQWEGIVGTTDAMYYTIQSPYHSVMSSIIVCPIQDIGVTQLTIIGAFIPSTLTTGTEPRLTEAFQDILFHYGRFQGLISEPGRAKDALEEYKIFIKRLNELIISIKARFPSGRDYEPNPVEFTYDIVTAYQQEQKEEQRSNEG</sequence>
<dbReference type="AlphaFoldDB" id="A0A6M3J493"/>
<gene>
    <name evidence="2" type="ORF">MM415A00444_0014</name>
    <name evidence="1" type="ORF">MM415B00464_0028</name>
</gene>
<organism evidence="1">
    <name type="scientific">viral metagenome</name>
    <dbReference type="NCBI Taxonomy" id="1070528"/>
    <lineage>
        <taxon>unclassified sequences</taxon>
        <taxon>metagenomes</taxon>
        <taxon>organismal metagenomes</taxon>
    </lineage>
</organism>
<dbReference type="EMBL" id="MT142479">
    <property type="protein sequence ID" value="QJA82099.1"/>
    <property type="molecule type" value="Genomic_DNA"/>
</dbReference>
<name>A0A6M3J493_9ZZZZ</name>
<evidence type="ECO:0000313" key="1">
    <source>
        <dbReference type="EMBL" id="QJA64829.1"/>
    </source>
</evidence>